<name>A0ABR5AGG1_9BACL</name>
<evidence type="ECO:0000259" key="2">
    <source>
        <dbReference type="PROSITE" id="PS50110"/>
    </source>
</evidence>
<dbReference type="InterPro" id="IPR007492">
    <property type="entry name" value="LytTR_DNA-bd_dom"/>
</dbReference>
<dbReference type="InterPro" id="IPR011006">
    <property type="entry name" value="CheY-like_superfamily"/>
</dbReference>
<evidence type="ECO:0008006" key="6">
    <source>
        <dbReference type="Google" id="ProtNLM"/>
    </source>
</evidence>
<comment type="caution">
    <text evidence="4">The sequence shown here is derived from an EMBL/GenBank/DDBJ whole genome shotgun (WGS) entry which is preliminary data.</text>
</comment>
<accession>A0ABR5AGG1</accession>
<sequence length="183" mass="21325">MPQCNPDLKIIIVADDHSYTIEAFELSVVDYVLKPVQASRLRQAFEKAIKSMTVKFTKVVTTKVASDPIRKFMVRSDNTIYFIPLEDIIFIEKVSRKALIHTPTRVIEINDTLSFLSNQLSFPFVQTHRSYIINYRHISNIVHNGDTYLVYFNQYSKHAYISKNKLPEVMDQFTRINEVSEMV</sequence>
<dbReference type="PANTHER" id="PTHR37299:SF1">
    <property type="entry name" value="STAGE 0 SPORULATION PROTEIN A HOMOLOG"/>
    <property type="match status" value="1"/>
</dbReference>
<dbReference type="SMART" id="SM00850">
    <property type="entry name" value="LytTR"/>
    <property type="match status" value="1"/>
</dbReference>
<evidence type="ECO:0000313" key="5">
    <source>
        <dbReference type="Proteomes" id="UP000031967"/>
    </source>
</evidence>
<evidence type="ECO:0000256" key="1">
    <source>
        <dbReference type="PROSITE-ProRule" id="PRU00169"/>
    </source>
</evidence>
<organism evidence="4 5">
    <name type="scientific">Gordoniibacillus kamchatkensis</name>
    <dbReference type="NCBI Taxonomy" id="1590651"/>
    <lineage>
        <taxon>Bacteria</taxon>
        <taxon>Bacillati</taxon>
        <taxon>Bacillota</taxon>
        <taxon>Bacilli</taxon>
        <taxon>Bacillales</taxon>
        <taxon>Paenibacillaceae</taxon>
        <taxon>Gordoniibacillus</taxon>
    </lineage>
</organism>
<dbReference type="PROSITE" id="PS50110">
    <property type="entry name" value="RESPONSE_REGULATORY"/>
    <property type="match status" value="1"/>
</dbReference>
<dbReference type="InterPro" id="IPR046947">
    <property type="entry name" value="LytR-like"/>
</dbReference>
<feature type="domain" description="Response regulatory" evidence="2">
    <location>
        <begin position="1"/>
        <end position="49"/>
    </location>
</feature>
<dbReference type="EMBL" id="JXAK01000026">
    <property type="protein sequence ID" value="KIL40139.1"/>
    <property type="molecule type" value="Genomic_DNA"/>
</dbReference>
<evidence type="ECO:0000259" key="3">
    <source>
        <dbReference type="PROSITE" id="PS50930"/>
    </source>
</evidence>
<protein>
    <recommendedName>
        <fullName evidence="6">DNA-binding response regulator</fullName>
    </recommendedName>
</protein>
<dbReference type="Proteomes" id="UP000031967">
    <property type="component" value="Unassembled WGS sequence"/>
</dbReference>
<reference evidence="4 5" key="1">
    <citation type="submission" date="2014-12" db="EMBL/GenBank/DDBJ databases">
        <title>Draft genome sequence of Paenibacillus kamchatkensis strain B-2647.</title>
        <authorList>
            <person name="Karlyshev A.V."/>
            <person name="Kudryashova E.B."/>
        </authorList>
    </citation>
    <scope>NUCLEOTIDE SEQUENCE [LARGE SCALE GENOMIC DNA]</scope>
    <source>
        <strain evidence="4 5">VKM B-2647</strain>
    </source>
</reference>
<feature type="domain" description="HTH LytTR-type" evidence="3">
    <location>
        <begin position="72"/>
        <end position="175"/>
    </location>
</feature>
<keyword evidence="5" id="KW-1185">Reference proteome</keyword>
<dbReference type="RefSeq" id="WP_041048502.1">
    <property type="nucleotide sequence ID" value="NZ_JXAK01000026.1"/>
</dbReference>
<dbReference type="InterPro" id="IPR001789">
    <property type="entry name" value="Sig_transdc_resp-reg_receiver"/>
</dbReference>
<dbReference type="PROSITE" id="PS50930">
    <property type="entry name" value="HTH_LYTTR"/>
    <property type="match status" value="1"/>
</dbReference>
<dbReference type="Gene3D" id="2.40.50.1020">
    <property type="entry name" value="LytTr DNA-binding domain"/>
    <property type="match status" value="1"/>
</dbReference>
<dbReference type="Pfam" id="PF04397">
    <property type="entry name" value="LytTR"/>
    <property type="match status" value="1"/>
</dbReference>
<evidence type="ECO:0000313" key="4">
    <source>
        <dbReference type="EMBL" id="KIL40139.1"/>
    </source>
</evidence>
<dbReference type="SUPFAM" id="SSF52172">
    <property type="entry name" value="CheY-like"/>
    <property type="match status" value="1"/>
</dbReference>
<gene>
    <name evidence="4" type="ORF">SD70_15840</name>
</gene>
<comment type="caution">
    <text evidence="1">Lacks conserved residue(s) required for the propagation of feature annotation.</text>
</comment>
<dbReference type="Gene3D" id="3.40.50.2300">
    <property type="match status" value="1"/>
</dbReference>
<proteinExistence type="predicted"/>
<dbReference type="PANTHER" id="PTHR37299">
    <property type="entry name" value="TRANSCRIPTIONAL REGULATOR-RELATED"/>
    <property type="match status" value="1"/>
</dbReference>